<comment type="caution">
    <text evidence="2">The sequence shown here is derived from an EMBL/GenBank/DDBJ whole genome shotgun (WGS) entry which is preliminary data.</text>
</comment>
<keyword evidence="1" id="KW-1133">Transmembrane helix</keyword>
<dbReference type="Proteomes" id="UP001233172">
    <property type="component" value="Unassembled WGS sequence"/>
</dbReference>
<sequence>MVTSTLTSYVYQDLELSNTMLVTILLAAVFLGGKQPTRQAMRRLLNPGDFWGKVWLYSPHRQVWSGMKRALPPVVSRKVRSGVRTASKMMLGRSALRKLALSKFLRYKHSQKHGHHATKGRHNRT</sequence>
<keyword evidence="3" id="KW-1185">Reference proteome</keyword>
<dbReference type="EMBL" id="JASAOG010000150">
    <property type="protein sequence ID" value="KAK0047542.1"/>
    <property type="molecule type" value="Genomic_DNA"/>
</dbReference>
<evidence type="ECO:0000313" key="2">
    <source>
        <dbReference type="EMBL" id="KAK0047542.1"/>
    </source>
</evidence>
<protein>
    <submittedName>
        <fullName evidence="2">Uncharacterized protein</fullName>
    </submittedName>
</protein>
<evidence type="ECO:0000313" key="3">
    <source>
        <dbReference type="Proteomes" id="UP001233172"/>
    </source>
</evidence>
<keyword evidence="1" id="KW-0472">Membrane</keyword>
<organism evidence="2 3">
    <name type="scientific">Biomphalaria pfeifferi</name>
    <name type="common">Bloodfluke planorb</name>
    <name type="synonym">Freshwater snail</name>
    <dbReference type="NCBI Taxonomy" id="112525"/>
    <lineage>
        <taxon>Eukaryota</taxon>
        <taxon>Metazoa</taxon>
        <taxon>Spiralia</taxon>
        <taxon>Lophotrochozoa</taxon>
        <taxon>Mollusca</taxon>
        <taxon>Gastropoda</taxon>
        <taxon>Heterobranchia</taxon>
        <taxon>Euthyneura</taxon>
        <taxon>Panpulmonata</taxon>
        <taxon>Hygrophila</taxon>
        <taxon>Lymnaeoidea</taxon>
        <taxon>Planorbidae</taxon>
        <taxon>Biomphalaria</taxon>
    </lineage>
</organism>
<reference evidence="2" key="1">
    <citation type="journal article" date="2023" name="PLoS Negl. Trop. Dis.">
        <title>A genome sequence for Biomphalaria pfeifferi, the major vector snail for the human-infecting parasite Schistosoma mansoni.</title>
        <authorList>
            <person name="Bu L."/>
            <person name="Lu L."/>
            <person name="Laidemitt M.R."/>
            <person name="Zhang S.M."/>
            <person name="Mutuku M."/>
            <person name="Mkoji G."/>
            <person name="Steinauer M."/>
            <person name="Loker E.S."/>
        </authorList>
    </citation>
    <scope>NUCLEOTIDE SEQUENCE</scope>
    <source>
        <strain evidence="2">KasaAsao</strain>
    </source>
</reference>
<gene>
    <name evidence="2" type="ORF">Bpfe_023094</name>
</gene>
<accession>A0AAD8B4V1</accession>
<reference evidence="2" key="2">
    <citation type="submission" date="2023-04" db="EMBL/GenBank/DDBJ databases">
        <authorList>
            <person name="Bu L."/>
            <person name="Lu L."/>
            <person name="Laidemitt M.R."/>
            <person name="Zhang S.M."/>
            <person name="Mutuku M."/>
            <person name="Mkoji G."/>
            <person name="Steinauer M."/>
            <person name="Loker E.S."/>
        </authorList>
    </citation>
    <scope>NUCLEOTIDE SEQUENCE</scope>
    <source>
        <strain evidence="2">KasaAsao</strain>
        <tissue evidence="2">Whole Snail</tissue>
    </source>
</reference>
<name>A0AAD8B4V1_BIOPF</name>
<keyword evidence="1" id="KW-0812">Transmembrane</keyword>
<feature type="transmembrane region" description="Helical" evidence="1">
    <location>
        <begin position="16"/>
        <end position="33"/>
    </location>
</feature>
<proteinExistence type="predicted"/>
<evidence type="ECO:0000256" key="1">
    <source>
        <dbReference type="SAM" id="Phobius"/>
    </source>
</evidence>
<feature type="non-terminal residue" evidence="2">
    <location>
        <position position="125"/>
    </location>
</feature>
<dbReference type="AlphaFoldDB" id="A0AAD8B4V1"/>